<evidence type="ECO:0008006" key="4">
    <source>
        <dbReference type="Google" id="ProtNLM"/>
    </source>
</evidence>
<accession>A0A1E3X7F3</accession>
<evidence type="ECO:0000313" key="3">
    <source>
        <dbReference type="Proteomes" id="UP000094056"/>
    </source>
</evidence>
<reference evidence="2 3" key="1">
    <citation type="submission" date="2016-07" db="EMBL/GenBank/DDBJ databases">
        <title>Draft genome of Scalindua rubra, obtained from a brine-seawater interface in the Red Sea, sheds light on salt adaptation in anammox bacteria.</title>
        <authorList>
            <person name="Speth D.R."/>
            <person name="Lagkouvardos I."/>
            <person name="Wang Y."/>
            <person name="Qian P.-Y."/>
            <person name="Dutilh B.E."/>
            <person name="Jetten M.S."/>
        </authorList>
    </citation>
    <scope>NUCLEOTIDE SEQUENCE [LARGE SCALE GENOMIC DNA]</scope>
    <source>
        <strain evidence="2">BSI-1</strain>
    </source>
</reference>
<proteinExistence type="predicted"/>
<gene>
    <name evidence="2" type="ORF">SCARUB_03325</name>
</gene>
<dbReference type="PROSITE" id="PS51257">
    <property type="entry name" value="PROKAR_LIPOPROTEIN"/>
    <property type="match status" value="1"/>
</dbReference>
<evidence type="ECO:0000313" key="2">
    <source>
        <dbReference type="EMBL" id="ODS31545.1"/>
    </source>
</evidence>
<feature type="region of interest" description="Disordered" evidence="1">
    <location>
        <begin position="70"/>
        <end position="91"/>
    </location>
</feature>
<dbReference type="AlphaFoldDB" id="A0A1E3X7F3"/>
<dbReference type="EMBL" id="MAYW01000110">
    <property type="protein sequence ID" value="ODS31545.1"/>
    <property type="molecule type" value="Genomic_DNA"/>
</dbReference>
<organism evidence="2 3">
    <name type="scientific">Candidatus Scalindua rubra</name>
    <dbReference type="NCBI Taxonomy" id="1872076"/>
    <lineage>
        <taxon>Bacteria</taxon>
        <taxon>Pseudomonadati</taxon>
        <taxon>Planctomycetota</taxon>
        <taxon>Candidatus Brocadiia</taxon>
        <taxon>Candidatus Brocadiales</taxon>
        <taxon>Candidatus Scalinduaceae</taxon>
        <taxon>Candidatus Scalindua</taxon>
    </lineage>
</organism>
<dbReference type="Proteomes" id="UP000094056">
    <property type="component" value="Unassembled WGS sequence"/>
</dbReference>
<protein>
    <recommendedName>
        <fullName evidence="4">Lipoprotein</fullName>
    </recommendedName>
</protein>
<comment type="caution">
    <text evidence="2">The sequence shown here is derived from an EMBL/GenBank/DDBJ whole genome shotgun (WGS) entry which is preliminary data.</text>
</comment>
<name>A0A1E3X7F3_9BACT</name>
<sequence length="91" mass="10468">MTSFKYFICIVTIACLTALISSGCEIQRYTTKFEVTPVMEDSTTDPQRLTKELDEELRMEDEKRRKMLLDKAKAEAGKENTSAKEKPDEIK</sequence>
<evidence type="ECO:0000256" key="1">
    <source>
        <dbReference type="SAM" id="MobiDB-lite"/>
    </source>
</evidence>